<dbReference type="SUPFAM" id="SSF51197">
    <property type="entry name" value="Clavaminate synthase-like"/>
    <property type="match status" value="1"/>
</dbReference>
<dbReference type="Pfam" id="PF03171">
    <property type="entry name" value="2OG-FeII_Oxy"/>
    <property type="match status" value="1"/>
</dbReference>
<feature type="region of interest" description="Disordered" evidence="3">
    <location>
        <begin position="400"/>
        <end position="430"/>
    </location>
</feature>
<proteinExistence type="predicted"/>
<feature type="domain" description="Non-haem dioxygenase N-terminal" evidence="5">
    <location>
        <begin position="2"/>
        <end position="62"/>
    </location>
</feature>
<dbReference type="EMBL" id="OIVN01006432">
    <property type="protein sequence ID" value="SPD33021.1"/>
    <property type="molecule type" value="Genomic_DNA"/>
</dbReference>
<dbReference type="PANTHER" id="PTHR47990">
    <property type="entry name" value="2-OXOGLUTARATE (2OG) AND FE(II)-DEPENDENT OXYGENASE SUPERFAMILY PROTEIN-RELATED"/>
    <property type="match status" value="1"/>
</dbReference>
<feature type="domain" description="Isopenicillin N synthase-like Fe(2+) 2OG dioxygenase" evidence="4">
    <location>
        <begin position="141"/>
        <end position="202"/>
    </location>
</feature>
<gene>
    <name evidence="6" type="ORF">FSB_LOCUS60903</name>
</gene>
<organism evidence="6">
    <name type="scientific">Fagus sylvatica</name>
    <name type="common">Beechnut</name>
    <dbReference type="NCBI Taxonomy" id="28930"/>
    <lineage>
        <taxon>Eukaryota</taxon>
        <taxon>Viridiplantae</taxon>
        <taxon>Streptophyta</taxon>
        <taxon>Embryophyta</taxon>
        <taxon>Tracheophyta</taxon>
        <taxon>Spermatophyta</taxon>
        <taxon>Magnoliopsida</taxon>
        <taxon>eudicotyledons</taxon>
        <taxon>Gunneridae</taxon>
        <taxon>Pentapetalae</taxon>
        <taxon>rosids</taxon>
        <taxon>fabids</taxon>
        <taxon>Fagales</taxon>
        <taxon>Fagaceae</taxon>
        <taxon>Fagus</taxon>
    </lineage>
</organism>
<sequence>MCKEISHALEEYGCFVVELGHKVSLQLHNNIFDAVGELFDFPIETKQKITYEKPVHGYVSSGLHERMVIDKATMPEETQKLTNIFWPNGNDRFREIANSFVKLMADLDKMVTRMIFENYGVEKYYDSHIESTTHTFAFLKYKEPQNTGTNTGLKNHTDNYFTSIIHQNSVKGLEIKTKHGEWIGFDPSPSTFVFLAADALQVYGFVFGAFEGVWVECHGWLPAWVVVFGVGCGCGCRGGSVAVDIGGCCGLKVIGDFADVGEIQACVHRVTLSTENETRYSLGLFAFNDGMICVPEELVDEEHPLQYQLMMSKNQYGRPAPRLSLEDLKALDPLHSSLRNFFVGVCWVAESEGKAICFGYLIPADCVLHHLSEELFALAFPAISTWKLLRDRMASEGSSWPQVRSEELPKGLSDREDGGNSSNETPSISGSSKGYGFEKLWVARTYFSIVDEEGLKRIRDRYQIPDDVVLRIPDLDERACSFKYDDVAFYKADFNAGLRFPMKPFMRELLDRLCLLPGQFAPNAWRTTISCMVMWVFHGKRSTTLLSGFAVLGDSFVRVRHAWGTPPTSGMTIAKLNKEKLKRMMEQKDAVPSATSVEVIEPMEVPSSSRVVDKAPTLALDASLALRMSKVSGSDGGYVRCQSMHALGRRHCEVEIVADRCHGRNKTLSSTAAKLTESRKLNETERHGLGEGDASNSALLENVEASHDLWSRQIMWRRVTSCPKRNSRQSRDDGKQDKLAKFEGIYFFSGHRVAKDQEKVVFSKKNHLWPRLLVRTALTTASNRCESTVAYFLLTDELTRIGIKASIKDEELKRTTESYGKTLDQLKALSDQMETAGARAVEEYKSSDAYDDNNTKYFLAGFELLRKQAKEKYPDLDFDVFQPYEDDDSVAPMEGRDETAASVDPQLTDDATT</sequence>
<keyword evidence="2" id="KW-0408">Iron</keyword>
<accession>A0A2N9J9C6</accession>
<evidence type="ECO:0000259" key="5">
    <source>
        <dbReference type="Pfam" id="PF14226"/>
    </source>
</evidence>
<feature type="compositionally biased region" description="Basic and acidic residues" evidence="3">
    <location>
        <begin position="404"/>
        <end position="418"/>
    </location>
</feature>
<dbReference type="InterPro" id="IPR027443">
    <property type="entry name" value="IPNS-like_sf"/>
</dbReference>
<dbReference type="InterPro" id="IPR050231">
    <property type="entry name" value="Iron_ascorbate_oxido_reductase"/>
</dbReference>
<dbReference type="Pfam" id="PF14226">
    <property type="entry name" value="DIOX_N"/>
    <property type="match status" value="1"/>
</dbReference>
<evidence type="ECO:0000256" key="1">
    <source>
        <dbReference type="ARBA" id="ARBA00022723"/>
    </source>
</evidence>
<name>A0A2N9J9C6_FAGSY</name>
<dbReference type="AlphaFoldDB" id="A0A2N9J9C6"/>
<dbReference type="InterPro" id="IPR026992">
    <property type="entry name" value="DIOX_N"/>
</dbReference>
<evidence type="ECO:0000256" key="3">
    <source>
        <dbReference type="SAM" id="MobiDB-lite"/>
    </source>
</evidence>
<feature type="compositionally biased region" description="Polar residues" evidence="3">
    <location>
        <begin position="419"/>
        <end position="430"/>
    </location>
</feature>
<evidence type="ECO:0008006" key="7">
    <source>
        <dbReference type="Google" id="ProtNLM"/>
    </source>
</evidence>
<dbReference type="GO" id="GO:0046872">
    <property type="term" value="F:metal ion binding"/>
    <property type="evidence" value="ECO:0007669"/>
    <property type="project" value="UniProtKB-KW"/>
</dbReference>
<evidence type="ECO:0000256" key="2">
    <source>
        <dbReference type="ARBA" id="ARBA00023004"/>
    </source>
</evidence>
<evidence type="ECO:0000313" key="6">
    <source>
        <dbReference type="EMBL" id="SPD33021.1"/>
    </source>
</evidence>
<protein>
    <recommendedName>
        <fullName evidence="7">Isopenicillin N synthase-like Fe(2+) 2OG dioxygenase domain-containing protein</fullName>
    </recommendedName>
</protein>
<feature type="region of interest" description="Disordered" evidence="3">
    <location>
        <begin position="883"/>
        <end position="913"/>
    </location>
</feature>
<dbReference type="InterPro" id="IPR044861">
    <property type="entry name" value="IPNS-like_FE2OG_OXY"/>
</dbReference>
<reference evidence="6" key="1">
    <citation type="submission" date="2018-02" db="EMBL/GenBank/DDBJ databases">
        <authorList>
            <person name="Cohen D.B."/>
            <person name="Kent A.D."/>
        </authorList>
    </citation>
    <scope>NUCLEOTIDE SEQUENCE</scope>
</reference>
<dbReference type="Gene3D" id="2.60.120.330">
    <property type="entry name" value="B-lactam Antibiotic, Isopenicillin N Synthase, Chain"/>
    <property type="match status" value="1"/>
</dbReference>
<evidence type="ECO:0000259" key="4">
    <source>
        <dbReference type="Pfam" id="PF03171"/>
    </source>
</evidence>
<keyword evidence="1" id="KW-0479">Metal-binding</keyword>